<dbReference type="STRING" id="1760988.SAMN02949497_0361"/>
<proteinExistence type="predicted"/>
<protein>
    <submittedName>
        <fullName evidence="1">Phospholipase/carboxylesterase</fullName>
    </submittedName>
</protein>
<accession>A0A1Y6D314</accession>
<evidence type="ECO:0000313" key="1">
    <source>
        <dbReference type="EMBL" id="SMF97339.1"/>
    </source>
</evidence>
<keyword evidence="2" id="KW-1185">Reference proteome</keyword>
<name>A0A1Y6D314_9GAMM</name>
<dbReference type="EMBL" id="FXAM01000002">
    <property type="protein sequence ID" value="SMF97339.1"/>
    <property type="molecule type" value="Genomic_DNA"/>
</dbReference>
<reference evidence="1 2" key="1">
    <citation type="submission" date="2016-12" db="EMBL/GenBank/DDBJ databases">
        <authorList>
            <person name="Song W.-J."/>
            <person name="Kurnit D.M."/>
        </authorList>
    </citation>
    <scope>NUCLEOTIDE SEQUENCE [LARGE SCALE GENOMIC DNA]</scope>
    <source>
        <strain evidence="1 2">175</strain>
    </source>
</reference>
<organism evidence="1 2">
    <name type="scientific">Methylomagnum ishizawai</name>
    <dbReference type="NCBI Taxonomy" id="1760988"/>
    <lineage>
        <taxon>Bacteria</taxon>
        <taxon>Pseudomonadati</taxon>
        <taxon>Pseudomonadota</taxon>
        <taxon>Gammaproteobacteria</taxon>
        <taxon>Methylococcales</taxon>
        <taxon>Methylococcaceae</taxon>
        <taxon>Methylomagnum</taxon>
    </lineage>
</organism>
<dbReference type="Gene3D" id="3.40.50.1820">
    <property type="entry name" value="alpha/beta hydrolase"/>
    <property type="match status" value="1"/>
</dbReference>
<dbReference type="InterPro" id="IPR029058">
    <property type="entry name" value="AB_hydrolase_fold"/>
</dbReference>
<dbReference type="AlphaFoldDB" id="A0A1Y6D314"/>
<sequence>MECSFSGPTRPPLSCGKAKYLVVLLHGAGSSADEIIDLSLDWAPTLNKAEFLAPELPWPGRDMEAGLVDGLWRYLEAALAAKRLKHAQLAVVGFAEAAGLALALGLSQAEPLGAVVAVGRGAKPRPESIGAARHPAPLLLVSGHIGPAAPGTDWRETAKDLQKAGIAAEYLEAPGDYFGLDDQGLARIADYLRAHIAPSHPA</sequence>
<evidence type="ECO:0000313" key="2">
    <source>
        <dbReference type="Proteomes" id="UP000192923"/>
    </source>
</evidence>
<dbReference type="Proteomes" id="UP000192923">
    <property type="component" value="Unassembled WGS sequence"/>
</dbReference>
<dbReference type="SUPFAM" id="SSF53474">
    <property type="entry name" value="alpha/beta-Hydrolases"/>
    <property type="match status" value="1"/>
</dbReference>
<gene>
    <name evidence="1" type="ORF">SAMN02949497_0361</name>
</gene>